<keyword evidence="1" id="KW-0812">Transmembrane</keyword>
<keyword evidence="1" id="KW-1133">Transmembrane helix</keyword>
<evidence type="ECO:0000256" key="1">
    <source>
        <dbReference type="SAM" id="Phobius"/>
    </source>
</evidence>
<sequence length="200" mass="23264">MMKKDNIDNLFERLQGEFDTESPAAGHENRFLEKLVLSKAEVAAERQKDPQKKRSSRLRWRQLSVAASIVLLLGLGWVFYNTQPQSSIPVEAEEEVAYPELEKTRYYFASLIETELKNIREEATTEDTRIIVDDAVEQLNLIEKDYEKLEAELQKNGYSKQLLNAMITNFQTRVALLQSVMEQIENMKRLKNDDHEANRL</sequence>
<evidence type="ECO:0008006" key="4">
    <source>
        <dbReference type="Google" id="ProtNLM"/>
    </source>
</evidence>
<dbReference type="RefSeq" id="WP_187965119.1">
    <property type="nucleotide sequence ID" value="NZ_JACVDC010000018.1"/>
</dbReference>
<dbReference type="Proteomes" id="UP000653730">
    <property type="component" value="Unassembled WGS sequence"/>
</dbReference>
<gene>
    <name evidence="2" type="ORF">IBL28_08330</name>
</gene>
<dbReference type="AlphaFoldDB" id="A0A926Q2L4"/>
<dbReference type="EMBL" id="JACVDC010000018">
    <property type="protein sequence ID" value="MBC9795969.1"/>
    <property type="molecule type" value="Genomic_DNA"/>
</dbReference>
<organism evidence="2 3">
    <name type="scientific">Sinomicrobium weinanense</name>
    <dbReference type="NCBI Taxonomy" id="2842200"/>
    <lineage>
        <taxon>Bacteria</taxon>
        <taxon>Pseudomonadati</taxon>
        <taxon>Bacteroidota</taxon>
        <taxon>Flavobacteriia</taxon>
        <taxon>Flavobacteriales</taxon>
        <taxon>Flavobacteriaceae</taxon>
        <taxon>Sinomicrobium</taxon>
    </lineage>
</organism>
<evidence type="ECO:0000313" key="2">
    <source>
        <dbReference type="EMBL" id="MBC9795969.1"/>
    </source>
</evidence>
<comment type="caution">
    <text evidence="2">The sequence shown here is derived from an EMBL/GenBank/DDBJ whole genome shotgun (WGS) entry which is preliminary data.</text>
</comment>
<name>A0A926Q2L4_9FLAO</name>
<keyword evidence="3" id="KW-1185">Reference proteome</keyword>
<evidence type="ECO:0000313" key="3">
    <source>
        <dbReference type="Proteomes" id="UP000653730"/>
    </source>
</evidence>
<keyword evidence="1" id="KW-0472">Membrane</keyword>
<feature type="transmembrane region" description="Helical" evidence="1">
    <location>
        <begin position="63"/>
        <end position="80"/>
    </location>
</feature>
<reference evidence="2 3" key="1">
    <citation type="submission" date="2020-09" db="EMBL/GenBank/DDBJ databases">
        <title>Sinomicrobium weinanense sp. nov., a halophilic bacteria isolated from saline-alkali soil.</title>
        <authorList>
            <person name="Wu P."/>
            <person name="Ren H."/>
            <person name="Mei Y."/>
            <person name="Liang Y."/>
            <person name="Chen Z."/>
        </authorList>
    </citation>
    <scope>NUCLEOTIDE SEQUENCE [LARGE SCALE GENOMIC DNA]</scope>
    <source>
        <strain evidence="2 3">FJxs</strain>
    </source>
</reference>
<protein>
    <recommendedName>
        <fullName evidence="4">DUF4179 domain-containing protein</fullName>
    </recommendedName>
</protein>
<accession>A0A926Q2L4</accession>
<proteinExistence type="predicted"/>